<dbReference type="PIRSF" id="PIRSF002096">
    <property type="entry name" value="HnS"/>
    <property type="match status" value="1"/>
</dbReference>
<comment type="caution">
    <text evidence="9">The sequence shown here is derived from an EMBL/GenBank/DDBJ whole genome shotgun (WGS) entry which is preliminary data.</text>
</comment>
<reference evidence="10" key="1">
    <citation type="journal article" date="2019" name="Int. J. Syst. Evol. Microbiol.">
        <title>The Global Catalogue of Microorganisms (GCM) 10K type strain sequencing project: providing services to taxonomists for standard genome sequencing and annotation.</title>
        <authorList>
            <consortium name="The Broad Institute Genomics Platform"/>
            <consortium name="The Broad Institute Genome Sequencing Center for Infectious Disease"/>
            <person name="Wu L."/>
            <person name="Ma J."/>
        </authorList>
    </citation>
    <scope>NUCLEOTIDE SEQUENCE [LARGE SCALE GENOMIC DNA]</scope>
    <source>
        <strain evidence="10">CGMCC 1.15923</strain>
    </source>
</reference>
<feature type="domain" description="DNA-binding protein H-NS-like C-terminal" evidence="8">
    <location>
        <begin position="86"/>
        <end position="134"/>
    </location>
</feature>
<evidence type="ECO:0000256" key="5">
    <source>
        <dbReference type="PIRNR" id="PIRNR002096"/>
    </source>
</evidence>
<evidence type="ECO:0000256" key="7">
    <source>
        <dbReference type="SAM" id="MobiDB-lite"/>
    </source>
</evidence>
<dbReference type="PANTHER" id="PTHR38097">
    <property type="match status" value="1"/>
</dbReference>
<sequence>MTDFLKTLLNIRSLRAATRDLTLDQMEEALSKLTTVIDEQRETKAAEQAAAQERERKLKEYMDQMAADGIDLSDLLELAEPAKKASAPRSKRPAKYEFYDENNEYKTWTGQGRKPTPIKNAIESGEKTMEDFLIKQ</sequence>
<dbReference type="Pfam" id="PF00816">
    <property type="entry name" value="Histone_HNS"/>
    <property type="match status" value="1"/>
</dbReference>
<evidence type="ECO:0000256" key="1">
    <source>
        <dbReference type="ARBA" id="ARBA00004453"/>
    </source>
</evidence>
<dbReference type="InterPro" id="IPR027454">
    <property type="entry name" value="Histone_HNS_N"/>
</dbReference>
<feature type="region of interest" description="Disordered" evidence="7">
    <location>
        <begin position="108"/>
        <end position="136"/>
    </location>
</feature>
<dbReference type="Gene3D" id="4.10.430.10">
    <property type="entry name" value="Histone-like protein H-NS, C-terminal domain"/>
    <property type="match status" value="1"/>
</dbReference>
<dbReference type="InterPro" id="IPR001801">
    <property type="entry name" value="Histone_HNS"/>
</dbReference>
<dbReference type="SUPFAM" id="SSF81273">
    <property type="entry name" value="H-NS histone-like proteins"/>
    <property type="match status" value="2"/>
</dbReference>
<keyword evidence="4 5" id="KW-0238">DNA-binding</keyword>
<organism evidence="9 10">
    <name type="scientific">Oceanisphaera marina</name>
    <dbReference type="NCBI Taxonomy" id="2017550"/>
    <lineage>
        <taxon>Bacteria</taxon>
        <taxon>Pseudomonadati</taxon>
        <taxon>Pseudomonadota</taxon>
        <taxon>Gammaproteobacteria</taxon>
        <taxon>Aeromonadales</taxon>
        <taxon>Aeromonadaceae</taxon>
        <taxon>Oceanisphaera</taxon>
    </lineage>
</organism>
<gene>
    <name evidence="9" type="primary">bglY</name>
    <name evidence="9" type="ORF">GCM10011502_28270</name>
</gene>
<dbReference type="RefSeq" id="WP_188630787.1">
    <property type="nucleotide sequence ID" value="NZ_BMKE01000033.1"/>
</dbReference>
<feature type="coiled-coil region" evidence="6">
    <location>
        <begin position="23"/>
        <end position="64"/>
    </location>
</feature>
<dbReference type="Proteomes" id="UP000646152">
    <property type="component" value="Unassembled WGS sequence"/>
</dbReference>
<dbReference type="Gene3D" id="1.10.287.1050">
    <property type="entry name" value="H-NS histone-like proteins"/>
    <property type="match status" value="1"/>
</dbReference>
<accession>A0ABQ1IVC5</accession>
<feature type="compositionally biased region" description="Basic and acidic residues" evidence="7">
    <location>
        <begin position="124"/>
        <end position="136"/>
    </location>
</feature>
<dbReference type="InterPro" id="IPR027444">
    <property type="entry name" value="H-NS_C_dom"/>
</dbReference>
<evidence type="ECO:0000256" key="4">
    <source>
        <dbReference type="ARBA" id="ARBA00023125"/>
    </source>
</evidence>
<protein>
    <recommendedName>
        <fullName evidence="5">DNA-binding protein</fullName>
    </recommendedName>
</protein>
<dbReference type="Pfam" id="PF22470">
    <property type="entry name" value="Histone_HNS_N"/>
    <property type="match status" value="1"/>
</dbReference>
<dbReference type="InterPro" id="IPR037150">
    <property type="entry name" value="H-NS_C_dom_sf"/>
</dbReference>
<keyword evidence="10" id="KW-1185">Reference proteome</keyword>
<comment type="subcellular location">
    <subcellularLocation>
        <location evidence="1">Cytoplasm</location>
        <location evidence="1">Nucleoid</location>
    </subcellularLocation>
</comment>
<evidence type="ECO:0000256" key="6">
    <source>
        <dbReference type="SAM" id="Coils"/>
    </source>
</evidence>
<keyword evidence="6" id="KW-0175">Coiled coil</keyword>
<dbReference type="PANTHER" id="PTHR38097:SF2">
    <property type="entry name" value="DNA-BINDING PROTEIN STPA"/>
    <property type="match status" value="1"/>
</dbReference>
<dbReference type="SMART" id="SM00528">
    <property type="entry name" value="HNS"/>
    <property type="match status" value="1"/>
</dbReference>
<proteinExistence type="inferred from homology"/>
<evidence type="ECO:0000313" key="10">
    <source>
        <dbReference type="Proteomes" id="UP000646152"/>
    </source>
</evidence>
<name>A0ABQ1IVC5_9GAMM</name>
<evidence type="ECO:0000313" key="9">
    <source>
        <dbReference type="EMBL" id="GGB53401.1"/>
    </source>
</evidence>
<evidence type="ECO:0000259" key="8">
    <source>
        <dbReference type="SMART" id="SM00528"/>
    </source>
</evidence>
<evidence type="ECO:0000256" key="2">
    <source>
        <dbReference type="ARBA" id="ARBA00010610"/>
    </source>
</evidence>
<comment type="similarity">
    <text evidence="2 5">Belongs to the histone-like protein H-NS family.</text>
</comment>
<keyword evidence="3" id="KW-0963">Cytoplasm</keyword>
<evidence type="ECO:0000256" key="3">
    <source>
        <dbReference type="ARBA" id="ARBA00022490"/>
    </source>
</evidence>
<dbReference type="GO" id="GO:0003677">
    <property type="term" value="F:DNA binding"/>
    <property type="evidence" value="ECO:0007669"/>
    <property type="project" value="UniProtKB-KW"/>
</dbReference>
<dbReference type="EMBL" id="BMKE01000033">
    <property type="protein sequence ID" value="GGB53401.1"/>
    <property type="molecule type" value="Genomic_DNA"/>
</dbReference>
<dbReference type="InterPro" id="IPR054180">
    <property type="entry name" value="H-NS-like_N"/>
</dbReference>